<dbReference type="InterPro" id="IPR043587">
    <property type="entry name" value="Phosphatase_SSH-like"/>
</dbReference>
<feature type="compositionally biased region" description="Basic and acidic residues" evidence="9">
    <location>
        <begin position="860"/>
        <end position="870"/>
    </location>
</feature>
<dbReference type="GO" id="GO:0005856">
    <property type="term" value="C:cytoskeleton"/>
    <property type="evidence" value="ECO:0007669"/>
    <property type="project" value="UniProtKB-SubCell"/>
</dbReference>
<feature type="compositionally biased region" description="Low complexity" evidence="9">
    <location>
        <begin position="944"/>
        <end position="969"/>
    </location>
</feature>
<dbReference type="InterPro" id="IPR016130">
    <property type="entry name" value="Tyr_Pase_AS"/>
</dbReference>
<feature type="compositionally biased region" description="Low complexity" evidence="9">
    <location>
        <begin position="681"/>
        <end position="699"/>
    </location>
</feature>
<evidence type="ECO:0000256" key="2">
    <source>
        <dbReference type="ARBA" id="ARBA00009580"/>
    </source>
</evidence>
<organism evidence="13 14">
    <name type="scientific">Coilia grayii</name>
    <name type="common">Gray's grenadier anchovy</name>
    <dbReference type="NCBI Taxonomy" id="363190"/>
    <lineage>
        <taxon>Eukaryota</taxon>
        <taxon>Metazoa</taxon>
        <taxon>Chordata</taxon>
        <taxon>Craniata</taxon>
        <taxon>Vertebrata</taxon>
        <taxon>Euteleostomi</taxon>
        <taxon>Actinopterygii</taxon>
        <taxon>Neopterygii</taxon>
        <taxon>Teleostei</taxon>
        <taxon>Clupei</taxon>
        <taxon>Clupeiformes</taxon>
        <taxon>Clupeoidei</taxon>
        <taxon>Engraulidae</taxon>
        <taxon>Coilinae</taxon>
        <taxon>Coilia</taxon>
    </lineage>
</organism>
<dbReference type="PROSITE" id="PS50056">
    <property type="entry name" value="TYR_PHOSPHATASE_2"/>
    <property type="match status" value="1"/>
</dbReference>
<feature type="compositionally biased region" description="Low complexity" evidence="9">
    <location>
        <begin position="845"/>
        <end position="855"/>
    </location>
</feature>
<evidence type="ECO:0000256" key="7">
    <source>
        <dbReference type="ARBA" id="ARBA00023212"/>
    </source>
</evidence>
<feature type="region of interest" description="Disordered" evidence="9">
    <location>
        <begin position="378"/>
        <end position="403"/>
    </location>
</feature>
<name>A0ABD1KAB7_9TELE</name>
<feature type="compositionally biased region" description="Acidic residues" evidence="9">
    <location>
        <begin position="647"/>
        <end position="656"/>
    </location>
</feature>
<dbReference type="PROSITE" id="PS50054">
    <property type="entry name" value="TYR_PHOSPHATASE_DUAL"/>
    <property type="match status" value="1"/>
</dbReference>
<keyword evidence="6" id="KW-0904">Protein phosphatase</keyword>
<dbReference type="Gene3D" id="3.90.190.10">
    <property type="entry name" value="Protein tyrosine phosphatase superfamily"/>
    <property type="match status" value="1"/>
</dbReference>
<feature type="compositionally biased region" description="Low complexity" evidence="9">
    <location>
        <begin position="571"/>
        <end position="594"/>
    </location>
</feature>
<evidence type="ECO:0000256" key="4">
    <source>
        <dbReference type="ARBA" id="ARBA00022490"/>
    </source>
</evidence>
<comment type="similarity">
    <text evidence="2">Belongs to the protein-tyrosine phosphatase family.</text>
</comment>
<evidence type="ECO:0000256" key="1">
    <source>
        <dbReference type="ARBA" id="ARBA00004245"/>
    </source>
</evidence>
<feature type="compositionally biased region" description="Pro residues" evidence="9">
    <location>
        <begin position="970"/>
        <end position="979"/>
    </location>
</feature>
<evidence type="ECO:0000256" key="6">
    <source>
        <dbReference type="ARBA" id="ARBA00022912"/>
    </source>
</evidence>
<dbReference type="PANTHER" id="PTHR45864">
    <property type="entry name" value="SLINGSHOT PROTEIN PHOSPHATASE HOMOLOG"/>
    <property type="match status" value="1"/>
</dbReference>
<dbReference type="PANTHER" id="PTHR45864:SF3">
    <property type="entry name" value="PROTEIN PHOSPHATASE SLINGSHOT HOMOLOG 2"/>
    <property type="match status" value="1"/>
</dbReference>
<feature type="compositionally biased region" description="Acidic residues" evidence="9">
    <location>
        <begin position="1068"/>
        <end position="1081"/>
    </location>
</feature>
<dbReference type="GO" id="GO:0004722">
    <property type="term" value="F:protein serine/threonine phosphatase activity"/>
    <property type="evidence" value="ECO:0007669"/>
    <property type="project" value="UniProtKB-EC"/>
</dbReference>
<feature type="compositionally biased region" description="Pro residues" evidence="9">
    <location>
        <begin position="520"/>
        <end position="537"/>
    </location>
</feature>
<dbReference type="FunFam" id="3.90.190.10:FF:000004">
    <property type="entry name" value="Protein phosphatase Slingshot homolog 2"/>
    <property type="match status" value="1"/>
</dbReference>
<feature type="region of interest" description="Disordered" evidence="9">
    <location>
        <begin position="511"/>
        <end position="699"/>
    </location>
</feature>
<keyword evidence="4" id="KW-0963">Cytoplasm</keyword>
<gene>
    <name evidence="13" type="ORF">ACEWY4_008253</name>
</gene>
<dbReference type="InterPro" id="IPR029021">
    <property type="entry name" value="Prot-tyrosine_phosphatase-like"/>
</dbReference>
<comment type="catalytic activity">
    <reaction evidence="8">
        <text>O-phospho-L-threonyl-[protein] + H2O = L-threonyl-[protein] + phosphate</text>
        <dbReference type="Rhea" id="RHEA:47004"/>
        <dbReference type="Rhea" id="RHEA-COMP:11060"/>
        <dbReference type="Rhea" id="RHEA-COMP:11605"/>
        <dbReference type="ChEBI" id="CHEBI:15377"/>
        <dbReference type="ChEBI" id="CHEBI:30013"/>
        <dbReference type="ChEBI" id="CHEBI:43474"/>
        <dbReference type="ChEBI" id="CHEBI:61977"/>
        <dbReference type="EC" id="3.1.3.16"/>
    </reaction>
</comment>
<feature type="region of interest" description="Disordered" evidence="9">
    <location>
        <begin position="711"/>
        <end position="1025"/>
    </location>
</feature>
<evidence type="ECO:0000256" key="3">
    <source>
        <dbReference type="ARBA" id="ARBA00013081"/>
    </source>
</evidence>
<feature type="compositionally biased region" description="Pro residues" evidence="9">
    <location>
        <begin position="1233"/>
        <end position="1242"/>
    </location>
</feature>
<dbReference type="InterPro" id="IPR020422">
    <property type="entry name" value="TYR_PHOSPHATASE_DUAL_dom"/>
</dbReference>
<evidence type="ECO:0000259" key="11">
    <source>
        <dbReference type="PROSITE" id="PS50056"/>
    </source>
</evidence>
<feature type="domain" description="Tyrosine-protein phosphatase" evidence="10">
    <location>
        <begin position="227"/>
        <end position="368"/>
    </location>
</feature>
<feature type="compositionally biased region" description="Pro residues" evidence="9">
    <location>
        <begin position="831"/>
        <end position="844"/>
    </location>
</feature>
<reference evidence="13 14" key="1">
    <citation type="submission" date="2024-09" db="EMBL/GenBank/DDBJ databases">
        <title>A chromosome-level genome assembly of Gray's grenadier anchovy, Coilia grayii.</title>
        <authorList>
            <person name="Fu Z."/>
        </authorList>
    </citation>
    <scope>NUCLEOTIDE SEQUENCE [LARGE SCALE GENOMIC DNA]</scope>
    <source>
        <strain evidence="13">G4</strain>
        <tissue evidence="13">Muscle</tissue>
    </source>
</reference>
<comment type="subcellular location">
    <subcellularLocation>
        <location evidence="1">Cytoplasm</location>
        <location evidence="1">Cytoskeleton</location>
    </subcellularLocation>
</comment>
<dbReference type="GO" id="GO:0003779">
    <property type="term" value="F:actin binding"/>
    <property type="evidence" value="ECO:0007669"/>
    <property type="project" value="UniProtKB-ARBA"/>
</dbReference>
<dbReference type="EC" id="3.1.3.16" evidence="3"/>
<keyword evidence="14" id="KW-1185">Reference proteome</keyword>
<keyword evidence="7" id="KW-0206">Cytoskeleton</keyword>
<feature type="compositionally biased region" description="Basic residues" evidence="9">
    <location>
        <begin position="1267"/>
        <end position="1276"/>
    </location>
</feature>
<feature type="compositionally biased region" description="Basic and acidic residues" evidence="9">
    <location>
        <begin position="928"/>
        <end position="937"/>
    </location>
</feature>
<dbReference type="EMBL" id="JBHFQA010000007">
    <property type="protein sequence ID" value="KAL2096105.1"/>
    <property type="molecule type" value="Genomic_DNA"/>
</dbReference>
<dbReference type="Pfam" id="PF08766">
    <property type="entry name" value="DEK_C"/>
    <property type="match status" value="1"/>
</dbReference>
<dbReference type="InterPro" id="IPR043588">
    <property type="entry name" value="SSH-N"/>
</dbReference>
<dbReference type="Proteomes" id="UP001591681">
    <property type="component" value="Unassembled WGS sequence"/>
</dbReference>
<dbReference type="InterPro" id="IPR014876">
    <property type="entry name" value="DEK_C"/>
</dbReference>
<keyword evidence="5" id="KW-0378">Hydrolase</keyword>
<feature type="compositionally biased region" description="Low complexity" evidence="9">
    <location>
        <begin position="463"/>
        <end position="483"/>
    </location>
</feature>
<feature type="domain" description="DEK-C" evidence="12">
    <location>
        <begin position="168"/>
        <end position="223"/>
    </location>
</feature>
<dbReference type="Pfam" id="PF23040">
    <property type="entry name" value="PH_SSH1-like_1st"/>
    <property type="match status" value="1"/>
</dbReference>
<feature type="domain" description="Tyrosine specific protein phosphatases" evidence="11">
    <location>
        <begin position="289"/>
        <end position="346"/>
    </location>
</feature>
<feature type="region of interest" description="Disordered" evidence="9">
    <location>
        <begin position="420"/>
        <end position="499"/>
    </location>
</feature>
<protein>
    <recommendedName>
        <fullName evidence="3">protein-serine/threonine phosphatase</fullName>
        <ecNumber evidence="3">3.1.3.16</ecNumber>
    </recommendedName>
</protein>
<feature type="compositionally biased region" description="Low complexity" evidence="9">
    <location>
        <begin position="627"/>
        <end position="640"/>
    </location>
</feature>
<evidence type="ECO:0000259" key="10">
    <source>
        <dbReference type="PROSITE" id="PS50054"/>
    </source>
</evidence>
<evidence type="ECO:0000256" key="8">
    <source>
        <dbReference type="ARBA" id="ARBA00048336"/>
    </source>
</evidence>
<proteinExistence type="inferred from homology"/>
<dbReference type="SMART" id="SM00195">
    <property type="entry name" value="DSPc"/>
    <property type="match status" value="1"/>
</dbReference>
<dbReference type="InterPro" id="IPR000340">
    <property type="entry name" value="Dual-sp_phosphatase_cat-dom"/>
</dbReference>
<evidence type="ECO:0000313" key="14">
    <source>
        <dbReference type="Proteomes" id="UP001591681"/>
    </source>
</evidence>
<evidence type="ECO:0000256" key="5">
    <source>
        <dbReference type="ARBA" id="ARBA00022801"/>
    </source>
</evidence>
<feature type="region of interest" description="Disordered" evidence="9">
    <location>
        <begin position="1047"/>
        <end position="1081"/>
    </location>
</feature>
<comment type="caution">
    <text evidence="13">The sequence shown here is derived from an EMBL/GenBank/DDBJ whole genome shotgun (WGS) entry which is preliminary data.</text>
</comment>
<feature type="compositionally biased region" description="Basic and acidic residues" evidence="9">
    <location>
        <begin position="425"/>
        <end position="444"/>
    </location>
</feature>
<dbReference type="InterPro" id="IPR000387">
    <property type="entry name" value="Tyr_Pase_dom"/>
</dbReference>
<evidence type="ECO:0000259" key="12">
    <source>
        <dbReference type="PROSITE" id="PS51998"/>
    </source>
</evidence>
<feature type="region of interest" description="Disordered" evidence="9">
    <location>
        <begin position="1143"/>
        <end position="1292"/>
    </location>
</feature>
<dbReference type="PROSITE" id="PS51998">
    <property type="entry name" value="DEK_C"/>
    <property type="match status" value="1"/>
</dbReference>
<dbReference type="PROSITE" id="PS00383">
    <property type="entry name" value="TYR_PHOSPHATASE_1"/>
    <property type="match status" value="1"/>
</dbReference>
<dbReference type="SUPFAM" id="SSF52799">
    <property type="entry name" value="(Phosphotyrosine protein) phosphatases II"/>
    <property type="match status" value="1"/>
</dbReference>
<evidence type="ECO:0000313" key="13">
    <source>
        <dbReference type="EMBL" id="KAL2096105.1"/>
    </source>
</evidence>
<feature type="compositionally biased region" description="Low complexity" evidence="9">
    <location>
        <begin position="1148"/>
        <end position="1173"/>
    </location>
</feature>
<dbReference type="CDD" id="cd14569">
    <property type="entry name" value="DSP_slingshot_2"/>
    <property type="match status" value="1"/>
</dbReference>
<accession>A0ABD1KAB7</accession>
<sequence length="1292" mass="140932">MFTLLRPEDTIRLAVRLESAYPQCTRYMVVVSTNGRQDTEESIVLGMDFKTSDRVCTVGLVLPLWSDTLIHLDGDGGFSVSTVNRVHVFKPVSVQAMWAALQSLHKACEVARCHNYYPGSLFLTWVSYYQSRVASDQICINEWNAMQDVQSHRADSPVLFTDVPTERERTERLIKMRLREIMMQMDLENVTSKQIRTELEMQMTCNLREFKEFIDNEMIVILGQMDSPTEIFDHVFLGSEWNASNLEELQNSGVRYILNVTREIDNFFPGLFEYHNIRVYDEEATNLLEYWNDTYKFISKAKKAGAKCLVHCKMGVSRSASTVIAYAMKEYGWDLERAFDYVKERRAVTKPNPSFMRQLEEYQGILLASKQRHNKLWRSHSDGDLSEPLTKGTDPLNNNNGPASLQHFLGMAVLQALSGEAQAARQRDLEKEEEERTRDDEDTRSPSPPTSNGLCDSEEHLPTSSSNSVSSSSHPTTTASSAAEDPFLPPLPRPRVATVVPKGQPDVSALTVAEAVPAARPHPPPSLHVLPPSPSPEPRAERDPAYPHSPSPDPTELSLDEADGSGSVSRSSAAPQLSYQQQQEQLQQQAQEPSVADSLQLSLDTLSEGGGPGLTSTPSADTPMAVSPLSPLGSALSLALDPRHADVEEEGEEGDDNNNNKTTTQPPQPGNHTEEAPLVGSLPESSAHSSTSSSRSTDSIDFFSAREKFLGLSQDGTVARAEPSGSPRVGRSRCPSQELPAPQDERQGQGQGQGKGQEELCPAQPEDDQRKLEDVSVSEPHPDNNVSVRHMVTELESISHIHLPLQQQAPPRSPQHLHPHPHTPEAAPELPSTPSPPPDLPSPTTPTRSWSSGSVRRVRKQLEQRLKQGEAECPAPAAVPANPPTPVPSASPQQRSFSPDCAEPTVPPSQPAALEEACGVPEAGGVSVEERVERLPPESDSVALSEPSLPSLPLPLSSFPVCPDSGAQSPPLPTPPTPAEPGAQPGLLWLEGVTEMETDTDTSPAAPSAPQPAAPPLYSRLARSSEDLEKIQETLRELQAFLYEAGGARGADGELDQPSEKERTQQGEDVEQKEEEVEVEEACGLPRMEVLHSEPRCPVVWQRAMEIEARIRQAGLTPPSLMKRSASLAKLDCLELSTNDLSSWDFHAAPPSESSAPGGPAASSYCPQQQQQPPRAPSLSFSLSLAHPVPDDAYKKQRVLHQSPPSPRPPGLCLKEEGRTAGSGPGPGLAPATTPPPSPPPCSQHRPKGRQSGQDHAHTHGQPSPHGKAHPLRRLRKAADKKRTVTVLYNTM</sequence>
<evidence type="ECO:0000256" key="9">
    <source>
        <dbReference type="SAM" id="MobiDB-lite"/>
    </source>
</evidence>
<dbReference type="Pfam" id="PF00782">
    <property type="entry name" value="DSPc"/>
    <property type="match status" value="1"/>
</dbReference>